<dbReference type="PANTHER" id="PTHR45631">
    <property type="entry name" value="OS07G0107800 PROTEIN-RELATED"/>
    <property type="match status" value="1"/>
</dbReference>
<dbReference type="InterPro" id="IPR017441">
    <property type="entry name" value="Protein_kinase_ATP_BS"/>
</dbReference>
<dbReference type="PROSITE" id="PS00107">
    <property type="entry name" value="PROTEIN_KINASE_ATP"/>
    <property type="match status" value="1"/>
</dbReference>
<dbReference type="Gene3D" id="3.30.200.20">
    <property type="entry name" value="Phosphorylase Kinase, domain 1"/>
    <property type="match status" value="1"/>
</dbReference>
<name>A0AAN9JAQ3_CLITE</name>
<dbReference type="SUPFAM" id="SSF56112">
    <property type="entry name" value="Protein kinase-like (PK-like)"/>
    <property type="match status" value="1"/>
</dbReference>
<dbReference type="PROSITE" id="PS50011">
    <property type="entry name" value="PROTEIN_KINASE_DOM"/>
    <property type="match status" value="1"/>
</dbReference>
<feature type="transmembrane region" description="Helical" evidence="2">
    <location>
        <begin position="72"/>
        <end position="96"/>
    </location>
</feature>
<keyword evidence="5" id="KW-1185">Reference proteome</keyword>
<evidence type="ECO:0000313" key="4">
    <source>
        <dbReference type="EMBL" id="KAK7295480.1"/>
    </source>
</evidence>
<keyword evidence="2" id="KW-1133">Transmembrane helix</keyword>
<keyword evidence="2" id="KW-0812">Transmembrane</keyword>
<dbReference type="SMART" id="SM00219">
    <property type="entry name" value="TyrKc"/>
    <property type="match status" value="1"/>
</dbReference>
<accession>A0AAN9JAQ3</accession>
<evidence type="ECO:0000313" key="5">
    <source>
        <dbReference type="Proteomes" id="UP001359559"/>
    </source>
</evidence>
<dbReference type="GO" id="GO:0004713">
    <property type="term" value="F:protein tyrosine kinase activity"/>
    <property type="evidence" value="ECO:0007669"/>
    <property type="project" value="InterPro"/>
</dbReference>
<dbReference type="GO" id="GO:0005524">
    <property type="term" value="F:ATP binding"/>
    <property type="evidence" value="ECO:0007669"/>
    <property type="project" value="UniProtKB-UniRule"/>
</dbReference>
<keyword evidence="1" id="KW-0547">Nucleotide-binding</keyword>
<organism evidence="4 5">
    <name type="scientific">Clitoria ternatea</name>
    <name type="common">Butterfly pea</name>
    <dbReference type="NCBI Taxonomy" id="43366"/>
    <lineage>
        <taxon>Eukaryota</taxon>
        <taxon>Viridiplantae</taxon>
        <taxon>Streptophyta</taxon>
        <taxon>Embryophyta</taxon>
        <taxon>Tracheophyta</taxon>
        <taxon>Spermatophyta</taxon>
        <taxon>Magnoliopsida</taxon>
        <taxon>eudicotyledons</taxon>
        <taxon>Gunneridae</taxon>
        <taxon>Pentapetalae</taxon>
        <taxon>rosids</taxon>
        <taxon>fabids</taxon>
        <taxon>Fabales</taxon>
        <taxon>Fabaceae</taxon>
        <taxon>Papilionoideae</taxon>
        <taxon>50 kb inversion clade</taxon>
        <taxon>NPAAA clade</taxon>
        <taxon>indigoferoid/millettioid clade</taxon>
        <taxon>Phaseoleae</taxon>
        <taxon>Clitoria</taxon>
    </lineage>
</organism>
<feature type="domain" description="Protein kinase" evidence="3">
    <location>
        <begin position="136"/>
        <end position="268"/>
    </location>
</feature>
<dbReference type="InterPro" id="IPR011009">
    <property type="entry name" value="Kinase-like_dom_sf"/>
</dbReference>
<dbReference type="FunFam" id="3.30.200.20:FF:000645">
    <property type="entry name" value="Receptor-like protein kinase FERONIA"/>
    <property type="match status" value="1"/>
</dbReference>
<sequence>MKKVNLSIKLQRLPKGVISKYRDVLLNGIEIFKISDFNSNLAGPNPEPRTLSPLPQTIQTISHSIKSNSIPVVIVVVAVSCLVLLLASIICIIIIFRRRSTEETSRERETTEGSSLPSHLCRYFTITELKAATNNFDDVSIVGIGGFGNVYKGYIHGTTPVAIKRLKPGSQQGVKEFLNEIEMLSQLRHIHLVSLIGYCNDGSEMILVYDFMQRGTLREHIYGSDSALNMEAEGRDRIGCGKRVTLSSCRDEAEYHSPGREEHEQPVG</sequence>
<dbReference type="InterPro" id="IPR001245">
    <property type="entry name" value="Ser-Thr/Tyr_kinase_cat_dom"/>
</dbReference>
<keyword evidence="1" id="KW-0067">ATP-binding</keyword>
<dbReference type="InterPro" id="IPR000719">
    <property type="entry name" value="Prot_kinase_dom"/>
</dbReference>
<protein>
    <recommendedName>
        <fullName evidence="3">Protein kinase domain-containing protein</fullName>
    </recommendedName>
</protein>
<reference evidence="4 5" key="1">
    <citation type="submission" date="2024-01" db="EMBL/GenBank/DDBJ databases">
        <title>The genomes of 5 underutilized Papilionoideae crops provide insights into root nodulation and disease resistance.</title>
        <authorList>
            <person name="Yuan L."/>
        </authorList>
    </citation>
    <scope>NUCLEOTIDE SEQUENCE [LARGE SCALE GENOMIC DNA]</scope>
    <source>
        <strain evidence="4">LY-2023</strain>
        <tissue evidence="4">Leaf</tissue>
    </source>
</reference>
<evidence type="ECO:0000259" key="3">
    <source>
        <dbReference type="PROSITE" id="PS50011"/>
    </source>
</evidence>
<comment type="caution">
    <text evidence="4">The sequence shown here is derived from an EMBL/GenBank/DDBJ whole genome shotgun (WGS) entry which is preliminary data.</text>
</comment>
<evidence type="ECO:0000256" key="1">
    <source>
        <dbReference type="PROSITE-ProRule" id="PRU10141"/>
    </source>
</evidence>
<feature type="binding site" evidence="1">
    <location>
        <position position="164"/>
    </location>
    <ligand>
        <name>ATP</name>
        <dbReference type="ChEBI" id="CHEBI:30616"/>
    </ligand>
</feature>
<dbReference type="Pfam" id="PF07714">
    <property type="entry name" value="PK_Tyr_Ser-Thr"/>
    <property type="match status" value="1"/>
</dbReference>
<dbReference type="InterPro" id="IPR020635">
    <property type="entry name" value="Tyr_kinase_cat_dom"/>
</dbReference>
<gene>
    <name evidence="4" type="ORF">RJT34_18389</name>
</gene>
<proteinExistence type="predicted"/>
<dbReference type="PANTHER" id="PTHR45631:SF68">
    <property type="entry name" value="REPEAT FAMILY PROTEIN, PUTATIVE, EXPRESSED-RELATED"/>
    <property type="match status" value="1"/>
</dbReference>
<dbReference type="Proteomes" id="UP001359559">
    <property type="component" value="Unassembled WGS sequence"/>
</dbReference>
<evidence type="ECO:0000256" key="2">
    <source>
        <dbReference type="SAM" id="Phobius"/>
    </source>
</evidence>
<keyword evidence="2" id="KW-0472">Membrane</keyword>
<dbReference type="AlphaFoldDB" id="A0AAN9JAQ3"/>
<dbReference type="EMBL" id="JAYKXN010000004">
    <property type="protein sequence ID" value="KAK7295480.1"/>
    <property type="molecule type" value="Genomic_DNA"/>
</dbReference>